<comment type="caution">
    <text evidence="2">The sequence shown here is derived from an EMBL/GenBank/DDBJ whole genome shotgun (WGS) entry which is preliminary data.</text>
</comment>
<organism evidence="2 3">
    <name type="scientific">Nitrospirillum amazonense</name>
    <dbReference type="NCBI Taxonomy" id="28077"/>
    <lineage>
        <taxon>Bacteria</taxon>
        <taxon>Pseudomonadati</taxon>
        <taxon>Pseudomonadota</taxon>
        <taxon>Alphaproteobacteria</taxon>
        <taxon>Rhodospirillales</taxon>
        <taxon>Azospirillaceae</taxon>
        <taxon>Nitrospirillum</taxon>
    </lineage>
</organism>
<feature type="transmembrane region" description="Helical" evidence="1">
    <location>
        <begin position="81"/>
        <end position="99"/>
    </location>
</feature>
<keyword evidence="1" id="KW-1133">Transmembrane helix</keyword>
<dbReference type="GO" id="GO:0005886">
    <property type="term" value="C:plasma membrane"/>
    <property type="evidence" value="ECO:0007669"/>
    <property type="project" value="TreeGrafter"/>
</dbReference>
<dbReference type="Proteomes" id="UP000319859">
    <property type="component" value="Unassembled WGS sequence"/>
</dbReference>
<gene>
    <name evidence="2" type="ORF">FBZ89_110171</name>
</gene>
<dbReference type="Pfam" id="PF05656">
    <property type="entry name" value="DUF805"/>
    <property type="match status" value="1"/>
</dbReference>
<feature type="transmembrane region" description="Helical" evidence="1">
    <location>
        <begin position="49"/>
        <end position="69"/>
    </location>
</feature>
<dbReference type="PANTHER" id="PTHR34980">
    <property type="entry name" value="INNER MEMBRANE PROTEIN-RELATED-RELATED"/>
    <property type="match status" value="1"/>
</dbReference>
<dbReference type="PANTHER" id="PTHR34980:SF3">
    <property type="entry name" value="BLR8105 PROTEIN"/>
    <property type="match status" value="1"/>
</dbReference>
<evidence type="ECO:0000313" key="3">
    <source>
        <dbReference type="Proteomes" id="UP000319859"/>
    </source>
</evidence>
<name>A0A560FA74_9PROT</name>
<proteinExistence type="predicted"/>
<dbReference type="InterPro" id="IPR008523">
    <property type="entry name" value="DUF805"/>
</dbReference>
<dbReference type="RefSeq" id="WP_186457408.1">
    <property type="nucleotide sequence ID" value="NZ_VITN01000010.1"/>
</dbReference>
<sequence>MAGRISRREYWLKFQLPLMAVYWAMAGLGFVTAGIPPTIDNGSGEGLNIIYFALVVLVAMASGWASLAVNVKRCHDRDRSGWFILIQLVPGVGALWFLVETGFLPGSIGANRFGADPQA</sequence>
<protein>
    <submittedName>
        <fullName evidence="2">Uncharacterized membrane protein YhaH (DUF805 family)</fullName>
    </submittedName>
</protein>
<keyword evidence="1" id="KW-0472">Membrane</keyword>
<evidence type="ECO:0000313" key="2">
    <source>
        <dbReference type="EMBL" id="TWB18522.1"/>
    </source>
</evidence>
<feature type="transmembrane region" description="Helical" evidence="1">
    <location>
        <begin position="20"/>
        <end position="37"/>
    </location>
</feature>
<keyword evidence="1" id="KW-0812">Transmembrane</keyword>
<accession>A0A560FA74</accession>
<dbReference type="EMBL" id="VITN01000010">
    <property type="protein sequence ID" value="TWB18522.1"/>
    <property type="molecule type" value="Genomic_DNA"/>
</dbReference>
<evidence type="ECO:0000256" key="1">
    <source>
        <dbReference type="SAM" id="Phobius"/>
    </source>
</evidence>
<dbReference type="AlphaFoldDB" id="A0A560FA74"/>
<reference evidence="2 3" key="1">
    <citation type="submission" date="2019-06" db="EMBL/GenBank/DDBJ databases">
        <title>Genomic Encyclopedia of Type Strains, Phase IV (KMG-V): Genome sequencing to study the core and pangenomes of soil and plant-associated prokaryotes.</title>
        <authorList>
            <person name="Whitman W."/>
        </authorList>
    </citation>
    <scope>NUCLEOTIDE SEQUENCE [LARGE SCALE GENOMIC DNA]</scope>
    <source>
        <strain evidence="2 3">BR 11880</strain>
    </source>
</reference>